<dbReference type="AlphaFoldDB" id="A0A0T6LKQ0"/>
<feature type="domain" description="Aminoglycoside phosphotransferase" evidence="1">
    <location>
        <begin position="147"/>
        <end position="248"/>
    </location>
</feature>
<name>A0A0T6LKQ0_WENVI</name>
<gene>
    <name evidence="2" type="ORF">AQ490_12125</name>
</gene>
<dbReference type="eggNOG" id="COG2334">
    <property type="taxonomic scope" value="Bacteria"/>
</dbReference>
<organism evidence="2 3">
    <name type="scientific">Wenjunlia vitaminophila</name>
    <name type="common">Streptomyces vitaminophilus</name>
    <dbReference type="NCBI Taxonomy" id="76728"/>
    <lineage>
        <taxon>Bacteria</taxon>
        <taxon>Bacillati</taxon>
        <taxon>Actinomycetota</taxon>
        <taxon>Actinomycetes</taxon>
        <taxon>Kitasatosporales</taxon>
        <taxon>Streptomycetaceae</taxon>
        <taxon>Wenjunlia</taxon>
    </lineage>
</organism>
<dbReference type="Gene3D" id="3.90.1200.10">
    <property type="match status" value="1"/>
</dbReference>
<dbReference type="Pfam" id="PF01636">
    <property type="entry name" value="APH"/>
    <property type="match status" value="1"/>
</dbReference>
<dbReference type="STRING" id="76728.AQ490_12125"/>
<proteinExistence type="predicted"/>
<dbReference type="InterPro" id="IPR011009">
    <property type="entry name" value="Kinase-like_dom_sf"/>
</dbReference>
<sequence>MPSPAWPAARSTAITSGRSWMYSPPRDPATEQSMHAAFTAAAGALDVTPTGPTVWGWHGRTLSRRADHLRHGACWLRLVSAPAGKQGGKIWEGTAAASVLDGTVSKPALYAVHDQVVDDTAYRAELTQYIDAPTCSPDPVVRSPLELPPTWWKQLRADLDRIATVDTDRVAVRQEWIDRVVPQYTGCAAPRITEWTTAHGDLHLANITTSGVILDWEGWGLAPAGYDAALLLAYSLREPSLADQVRETFGDLITGESGRAVMLVVVADLLQSASRGDHPDLEPALRRLLEGRP</sequence>
<evidence type="ECO:0000259" key="1">
    <source>
        <dbReference type="Pfam" id="PF01636"/>
    </source>
</evidence>
<reference evidence="2 3" key="1">
    <citation type="submission" date="2015-10" db="EMBL/GenBank/DDBJ databases">
        <title>Draft genome sequence of pyrrolomycin-producing Streptomyces vitaminophilus.</title>
        <authorList>
            <person name="Graham D.E."/>
            <person name="Mahan K.M."/>
            <person name="Klingeman D.M."/>
            <person name="Hettich R.L."/>
            <person name="Parry R.J."/>
        </authorList>
    </citation>
    <scope>NUCLEOTIDE SEQUENCE [LARGE SCALE GENOMIC DNA]</scope>
    <source>
        <strain evidence="2 3">ATCC 31673</strain>
    </source>
</reference>
<evidence type="ECO:0000313" key="2">
    <source>
        <dbReference type="EMBL" id="KRV46613.1"/>
    </source>
</evidence>
<accession>A0A0T6LKQ0</accession>
<evidence type="ECO:0000313" key="3">
    <source>
        <dbReference type="Proteomes" id="UP000050867"/>
    </source>
</evidence>
<dbReference type="EMBL" id="LLZU01000039">
    <property type="protein sequence ID" value="KRV46613.1"/>
    <property type="molecule type" value="Genomic_DNA"/>
</dbReference>
<comment type="caution">
    <text evidence="2">The sequence shown here is derived from an EMBL/GenBank/DDBJ whole genome shotgun (WGS) entry which is preliminary data.</text>
</comment>
<protein>
    <recommendedName>
        <fullName evidence="1">Aminoglycoside phosphotransferase domain-containing protein</fullName>
    </recommendedName>
</protein>
<dbReference type="SUPFAM" id="SSF56112">
    <property type="entry name" value="Protein kinase-like (PK-like)"/>
    <property type="match status" value="1"/>
</dbReference>
<dbReference type="InterPro" id="IPR002575">
    <property type="entry name" value="Aminoglycoside_PTrfase"/>
</dbReference>
<keyword evidence="3" id="KW-1185">Reference proteome</keyword>
<dbReference type="Proteomes" id="UP000050867">
    <property type="component" value="Unassembled WGS sequence"/>
</dbReference>